<sequence length="624" mass="69345">MDISSIMKAFLPPLQMPWKFALTWESIFYGSTDFASYRTTWRRRKPRSMQWEVFTGIPTSQLHSSRGMVPMLDSLAYPNQAKIPRIHTRHSVTGLNGLLEAGHSSRLFYLIVEQLEYESELSALARTDRALYEIVNPILYRHNVRYGDSSALVWAIEHEASTLGADIEARDDERMTPLALAAQGGSHEVVQFLLSRGADPSIIARREMTPLCCAAMNDYTECVKLLLDAGTVEAVVRHRGRSSPAIIRPLNWSLEEGRDDVVEILLEKTDYIPLLTDPSGRTTFLCAAASRGKTALVRDLLQNHGYDADDRDVVSETFQPDEFPTALCWAADRGHTEVVELLLAHGANPCGFPSLRDHRRKPLFRAINKGFDPIVALLLGAGVDPNSRTSDETSGPPALYEAVPFESIFRRLLEAGADPTAGGVVSRVLFSGKLAEIEMLLDWELDLSQHIGNCSLVSVAIHGGHAILEFLLQQSRWNDCFSPEILGALECENTLSLAVSIGDPDVVHWLLDRGFLTCARTGIWSSLIRLSACSGASDADVSNTIDLILQYAAGIDEELDLSTVHLICHDYSDSRARMMLDRGASALKQRDRFYLPLYEAIQPSPSFYDILETLLRETEEKGEP</sequence>
<dbReference type="VEuPathDB" id="FungiDB:BO71DRAFT_377015"/>
<dbReference type="PROSITE" id="PS50297">
    <property type="entry name" value="ANK_REP_REGION"/>
    <property type="match status" value="2"/>
</dbReference>
<feature type="repeat" description="ANK" evidence="3">
    <location>
        <begin position="322"/>
        <end position="348"/>
    </location>
</feature>
<evidence type="ECO:0000256" key="2">
    <source>
        <dbReference type="ARBA" id="ARBA00023043"/>
    </source>
</evidence>
<dbReference type="Gene3D" id="1.25.40.20">
    <property type="entry name" value="Ankyrin repeat-containing domain"/>
    <property type="match status" value="3"/>
</dbReference>
<dbReference type="PANTHER" id="PTHR24198:SF165">
    <property type="entry name" value="ANKYRIN REPEAT-CONTAINING PROTEIN-RELATED"/>
    <property type="match status" value="1"/>
</dbReference>
<gene>
    <name evidence="4" type="ORF">BO71DRAFT_377015</name>
</gene>
<organism evidence="4 5">
    <name type="scientific">Aspergillus ellipticus CBS 707.79</name>
    <dbReference type="NCBI Taxonomy" id="1448320"/>
    <lineage>
        <taxon>Eukaryota</taxon>
        <taxon>Fungi</taxon>
        <taxon>Dikarya</taxon>
        <taxon>Ascomycota</taxon>
        <taxon>Pezizomycotina</taxon>
        <taxon>Eurotiomycetes</taxon>
        <taxon>Eurotiomycetidae</taxon>
        <taxon>Eurotiales</taxon>
        <taxon>Aspergillaceae</taxon>
        <taxon>Aspergillus</taxon>
        <taxon>Aspergillus subgen. Circumdati</taxon>
    </lineage>
</organism>
<dbReference type="Pfam" id="PF12796">
    <property type="entry name" value="Ank_2"/>
    <property type="match status" value="2"/>
</dbReference>
<dbReference type="PANTHER" id="PTHR24198">
    <property type="entry name" value="ANKYRIN REPEAT AND PROTEIN KINASE DOMAIN-CONTAINING PROTEIN"/>
    <property type="match status" value="1"/>
</dbReference>
<dbReference type="STRING" id="1448320.A0A319DNP7"/>
<keyword evidence="5" id="KW-1185">Reference proteome</keyword>
<dbReference type="EMBL" id="KZ825849">
    <property type="protein sequence ID" value="PYH95697.1"/>
    <property type="molecule type" value="Genomic_DNA"/>
</dbReference>
<reference evidence="4 5" key="1">
    <citation type="submission" date="2018-02" db="EMBL/GenBank/DDBJ databases">
        <title>The genomes of Aspergillus section Nigri reveals drivers in fungal speciation.</title>
        <authorList>
            <consortium name="DOE Joint Genome Institute"/>
            <person name="Vesth T.C."/>
            <person name="Nybo J."/>
            <person name="Theobald S."/>
            <person name="Brandl J."/>
            <person name="Frisvad J.C."/>
            <person name="Nielsen K.F."/>
            <person name="Lyhne E.K."/>
            <person name="Kogle M.E."/>
            <person name="Kuo A."/>
            <person name="Riley R."/>
            <person name="Clum A."/>
            <person name="Nolan M."/>
            <person name="Lipzen A."/>
            <person name="Salamov A."/>
            <person name="Henrissat B."/>
            <person name="Wiebenga A."/>
            <person name="De vries R.P."/>
            <person name="Grigoriev I.V."/>
            <person name="Mortensen U.H."/>
            <person name="Andersen M.R."/>
            <person name="Baker S.E."/>
        </authorList>
    </citation>
    <scope>NUCLEOTIDE SEQUENCE [LARGE SCALE GENOMIC DNA]</scope>
    <source>
        <strain evidence="4 5">CBS 707.79</strain>
    </source>
</reference>
<evidence type="ECO:0000313" key="5">
    <source>
        <dbReference type="Proteomes" id="UP000247810"/>
    </source>
</evidence>
<accession>A0A319DNP7</accession>
<dbReference type="AlphaFoldDB" id="A0A319DNP7"/>
<keyword evidence="1" id="KW-0677">Repeat</keyword>
<evidence type="ECO:0000256" key="1">
    <source>
        <dbReference type="ARBA" id="ARBA00022737"/>
    </source>
</evidence>
<evidence type="ECO:0000256" key="3">
    <source>
        <dbReference type="PROSITE-ProRule" id="PRU00023"/>
    </source>
</evidence>
<dbReference type="SMART" id="SM00248">
    <property type="entry name" value="ANK"/>
    <property type="match status" value="8"/>
</dbReference>
<feature type="repeat" description="ANK" evidence="3">
    <location>
        <begin position="173"/>
        <end position="205"/>
    </location>
</feature>
<dbReference type="Proteomes" id="UP000247810">
    <property type="component" value="Unassembled WGS sequence"/>
</dbReference>
<dbReference type="InterPro" id="IPR002110">
    <property type="entry name" value="Ankyrin_rpt"/>
</dbReference>
<dbReference type="OrthoDB" id="366390at2759"/>
<evidence type="ECO:0000313" key="4">
    <source>
        <dbReference type="EMBL" id="PYH95697.1"/>
    </source>
</evidence>
<protein>
    <submittedName>
        <fullName evidence="4">Ankyrin</fullName>
    </submittedName>
</protein>
<dbReference type="PROSITE" id="PS50088">
    <property type="entry name" value="ANK_REPEAT"/>
    <property type="match status" value="2"/>
</dbReference>
<dbReference type="InterPro" id="IPR036770">
    <property type="entry name" value="Ankyrin_rpt-contain_sf"/>
</dbReference>
<name>A0A319DNP7_9EURO</name>
<dbReference type="SUPFAM" id="SSF48403">
    <property type="entry name" value="Ankyrin repeat"/>
    <property type="match status" value="2"/>
</dbReference>
<proteinExistence type="predicted"/>
<keyword evidence="2 3" id="KW-0040">ANK repeat</keyword>